<reference evidence="3 4" key="1">
    <citation type="journal article" date="2019" name="Nat. Med.">
        <title>A library of human gut bacterial isolates paired with longitudinal multiomics data enables mechanistic microbiome research.</title>
        <authorList>
            <person name="Poyet M."/>
            <person name="Groussin M."/>
            <person name="Gibbons S.M."/>
            <person name="Avila-Pacheco J."/>
            <person name="Jiang X."/>
            <person name="Kearney S.M."/>
            <person name="Perrotta A.R."/>
            <person name="Berdy B."/>
            <person name="Zhao S."/>
            <person name="Lieberman T.D."/>
            <person name="Swanson P.K."/>
            <person name="Smith M."/>
            <person name="Roesemann S."/>
            <person name="Alexander J.E."/>
            <person name="Rich S.A."/>
            <person name="Livny J."/>
            <person name="Vlamakis H."/>
            <person name="Clish C."/>
            <person name="Bullock K."/>
            <person name="Deik A."/>
            <person name="Scott J."/>
            <person name="Pierce K.A."/>
            <person name="Xavier R.J."/>
            <person name="Alm E.J."/>
        </authorList>
    </citation>
    <scope>NUCLEOTIDE SEQUENCE [LARGE SCALE GENOMIC DNA]</scope>
    <source>
        <strain evidence="2 4">BIOML-A2</strain>
        <strain evidence="1 3">BIOML-A6</strain>
    </source>
</reference>
<organism evidence="1 3">
    <name type="scientific">Bacteroides finegoldii</name>
    <dbReference type="NCBI Taxonomy" id="338188"/>
    <lineage>
        <taxon>Bacteria</taxon>
        <taxon>Pseudomonadati</taxon>
        <taxon>Bacteroidota</taxon>
        <taxon>Bacteroidia</taxon>
        <taxon>Bacteroidales</taxon>
        <taxon>Bacteroidaceae</taxon>
        <taxon>Bacteroides</taxon>
    </lineage>
</organism>
<dbReference type="Proteomes" id="UP000440198">
    <property type="component" value="Unassembled WGS sequence"/>
</dbReference>
<sequence>MKKKIFIVSKIYDTERMTDEDIRIAVQADIDKLIKREGVVEFEIIRQAKEIDLVFYRGLEYPDNKLQQGLMADADGYLACGIGLDGFRLPKMWGELPFGCSYFFEQAVFKESYKESAVELGASLIKDLELEVGKEALVLKLKWG</sequence>
<dbReference type="EMBL" id="VWAK01000082">
    <property type="protein sequence ID" value="KAA5225691.1"/>
    <property type="molecule type" value="Genomic_DNA"/>
</dbReference>
<dbReference type="GeneID" id="92987504"/>
<comment type="caution">
    <text evidence="1">The sequence shown here is derived from an EMBL/GenBank/DDBJ whole genome shotgun (WGS) entry which is preliminary data.</text>
</comment>
<evidence type="ECO:0000313" key="4">
    <source>
        <dbReference type="Proteomes" id="UP000440198"/>
    </source>
</evidence>
<gene>
    <name evidence="2" type="ORF">F2Z09_21995</name>
    <name evidence="1" type="ORF">F2Z22_21990</name>
</gene>
<protein>
    <recommendedName>
        <fullName evidence="5">DUF3846 domain-containing protein</fullName>
    </recommendedName>
</protein>
<dbReference type="EMBL" id="VWAG01000095">
    <property type="protein sequence ID" value="KAA5250680.1"/>
    <property type="molecule type" value="Genomic_DNA"/>
</dbReference>
<evidence type="ECO:0000313" key="1">
    <source>
        <dbReference type="EMBL" id="KAA5225691.1"/>
    </source>
</evidence>
<proteinExistence type="predicted"/>
<dbReference type="RefSeq" id="WP_007756283.1">
    <property type="nucleotide sequence ID" value="NZ_JADOZO010000316.1"/>
</dbReference>
<keyword evidence="4" id="KW-1185">Reference proteome</keyword>
<accession>A0A7J4YHX4</accession>
<dbReference type="Proteomes" id="UP000421791">
    <property type="component" value="Unassembled WGS sequence"/>
</dbReference>
<evidence type="ECO:0008006" key="5">
    <source>
        <dbReference type="Google" id="ProtNLM"/>
    </source>
</evidence>
<name>A0A7J4YHX4_9BACE</name>
<evidence type="ECO:0000313" key="2">
    <source>
        <dbReference type="EMBL" id="KAA5250680.1"/>
    </source>
</evidence>
<dbReference type="AlphaFoldDB" id="A0A7J4YHX4"/>
<evidence type="ECO:0000313" key="3">
    <source>
        <dbReference type="Proteomes" id="UP000421791"/>
    </source>
</evidence>